<reference evidence="10" key="1">
    <citation type="journal article" date="2019" name="bioRxiv">
        <title>Genomics, evolutionary history and diagnostics of the Alternaria alternata species group including apple and Asian pear pathotypes.</title>
        <authorList>
            <person name="Armitage A.D."/>
            <person name="Cockerton H.M."/>
            <person name="Sreenivasaprasad S."/>
            <person name="Woodhall J.W."/>
            <person name="Lane C.R."/>
            <person name="Harrison R.J."/>
            <person name="Clarkson J.P."/>
        </authorList>
    </citation>
    <scope>NUCLEOTIDE SEQUENCE [LARGE SCALE GENOMIC DNA]</scope>
    <source>
        <strain evidence="10">FERA 1177</strain>
    </source>
</reference>
<dbReference type="InterPro" id="IPR013328">
    <property type="entry name" value="6PGD_dom2"/>
</dbReference>
<dbReference type="Pfam" id="PF08546">
    <property type="entry name" value="ApbA_C"/>
    <property type="match status" value="1"/>
</dbReference>
<keyword evidence="3 6" id="KW-0521">NADP</keyword>
<comment type="caution">
    <text evidence="9">The sequence shown here is derived from an EMBL/GenBank/DDBJ whole genome shotgun (WGS) entry which is preliminary data.</text>
</comment>
<dbReference type="EC" id="1.1.1.169" evidence="2 6"/>
<evidence type="ECO:0000256" key="1">
    <source>
        <dbReference type="ARBA" id="ARBA00007870"/>
    </source>
</evidence>
<dbReference type="GO" id="GO:0005739">
    <property type="term" value="C:mitochondrion"/>
    <property type="evidence" value="ECO:0007669"/>
    <property type="project" value="TreeGrafter"/>
</dbReference>
<dbReference type="PANTHER" id="PTHR43765">
    <property type="entry name" value="2-DEHYDROPANTOATE 2-REDUCTASE-RELATED"/>
    <property type="match status" value="1"/>
</dbReference>
<dbReference type="NCBIfam" id="TIGR00745">
    <property type="entry name" value="apbA_panE"/>
    <property type="match status" value="1"/>
</dbReference>
<dbReference type="EMBL" id="PDXD01000093">
    <property type="protein sequence ID" value="RYN63046.1"/>
    <property type="molecule type" value="Genomic_DNA"/>
</dbReference>
<dbReference type="InterPro" id="IPR008927">
    <property type="entry name" value="6-PGluconate_DH-like_C_sf"/>
</dbReference>
<accession>A0A4Q4MY22</accession>
<dbReference type="SUPFAM" id="SSF51735">
    <property type="entry name" value="NAD(P)-binding Rossmann-fold domains"/>
    <property type="match status" value="1"/>
</dbReference>
<evidence type="ECO:0000256" key="6">
    <source>
        <dbReference type="RuleBase" id="RU362068"/>
    </source>
</evidence>
<dbReference type="Gene3D" id="3.40.50.720">
    <property type="entry name" value="NAD(P)-binding Rossmann-like Domain"/>
    <property type="match status" value="1"/>
</dbReference>
<feature type="domain" description="Ketopantoate reductase C-terminal" evidence="8">
    <location>
        <begin position="189"/>
        <end position="316"/>
    </location>
</feature>
<dbReference type="InterPro" id="IPR036291">
    <property type="entry name" value="NAD(P)-bd_dom_sf"/>
</dbReference>
<dbReference type="PANTHER" id="PTHR43765:SF2">
    <property type="entry name" value="2-DEHYDROPANTOATE 2-REDUCTASE"/>
    <property type="match status" value="1"/>
</dbReference>
<dbReference type="InterPro" id="IPR013752">
    <property type="entry name" value="KPA_reductase"/>
</dbReference>
<name>A0A4Q4MY22_ALTAL</name>
<dbReference type="AlphaFoldDB" id="A0A4Q4MY22"/>
<evidence type="ECO:0000256" key="5">
    <source>
        <dbReference type="ARBA" id="ARBA00032024"/>
    </source>
</evidence>
<dbReference type="InterPro" id="IPR003710">
    <property type="entry name" value="ApbA"/>
</dbReference>
<gene>
    <name evidence="9" type="ORF">AA0117_g12861</name>
</gene>
<dbReference type="GO" id="GO:0050661">
    <property type="term" value="F:NADP binding"/>
    <property type="evidence" value="ECO:0007669"/>
    <property type="project" value="TreeGrafter"/>
</dbReference>
<evidence type="ECO:0000259" key="7">
    <source>
        <dbReference type="Pfam" id="PF02558"/>
    </source>
</evidence>
<evidence type="ECO:0000256" key="4">
    <source>
        <dbReference type="ARBA" id="ARBA00023002"/>
    </source>
</evidence>
<dbReference type="Pfam" id="PF02558">
    <property type="entry name" value="ApbA"/>
    <property type="match status" value="1"/>
</dbReference>
<evidence type="ECO:0000256" key="2">
    <source>
        <dbReference type="ARBA" id="ARBA00013014"/>
    </source>
</evidence>
<protein>
    <recommendedName>
        <fullName evidence="2 6">2-dehydropantoate 2-reductase</fullName>
        <ecNumber evidence="2 6">1.1.1.169</ecNumber>
    </recommendedName>
    <alternativeName>
        <fullName evidence="5 6">Ketopantoate reductase</fullName>
    </alternativeName>
</protein>
<dbReference type="GO" id="GO:0015940">
    <property type="term" value="P:pantothenate biosynthetic process"/>
    <property type="evidence" value="ECO:0007669"/>
    <property type="project" value="InterPro"/>
</dbReference>
<comment type="catalytic activity">
    <reaction evidence="6">
        <text>(R)-pantoate + NADP(+) = 2-dehydropantoate + NADPH + H(+)</text>
        <dbReference type="Rhea" id="RHEA:16233"/>
        <dbReference type="ChEBI" id="CHEBI:11561"/>
        <dbReference type="ChEBI" id="CHEBI:15378"/>
        <dbReference type="ChEBI" id="CHEBI:15980"/>
        <dbReference type="ChEBI" id="CHEBI:57783"/>
        <dbReference type="ChEBI" id="CHEBI:58349"/>
        <dbReference type="EC" id="1.1.1.169"/>
    </reaction>
</comment>
<comment type="function">
    <text evidence="6">Catalyzes the NADPH-dependent reduction of ketopantoate into pantoic acid.</text>
</comment>
<dbReference type="VEuPathDB" id="FungiDB:CC77DRAFT_507955"/>
<dbReference type="Proteomes" id="UP000291422">
    <property type="component" value="Unassembled WGS sequence"/>
</dbReference>
<organism evidence="9 10">
    <name type="scientific">Alternaria alternata</name>
    <name type="common">Alternaria rot fungus</name>
    <name type="synonym">Torula alternata</name>
    <dbReference type="NCBI Taxonomy" id="5599"/>
    <lineage>
        <taxon>Eukaryota</taxon>
        <taxon>Fungi</taxon>
        <taxon>Dikarya</taxon>
        <taxon>Ascomycota</taxon>
        <taxon>Pezizomycotina</taxon>
        <taxon>Dothideomycetes</taxon>
        <taxon>Pleosporomycetidae</taxon>
        <taxon>Pleosporales</taxon>
        <taxon>Pleosporineae</taxon>
        <taxon>Pleosporaceae</taxon>
        <taxon>Alternaria</taxon>
        <taxon>Alternaria sect. Alternaria</taxon>
        <taxon>Alternaria alternata complex</taxon>
    </lineage>
</organism>
<evidence type="ECO:0000313" key="10">
    <source>
        <dbReference type="Proteomes" id="UP000291422"/>
    </source>
</evidence>
<dbReference type="InterPro" id="IPR013332">
    <property type="entry name" value="KPR_N"/>
</dbReference>
<evidence type="ECO:0000313" key="9">
    <source>
        <dbReference type="EMBL" id="RYN63046.1"/>
    </source>
</evidence>
<keyword evidence="4 6" id="KW-0560">Oxidoreductase</keyword>
<evidence type="ECO:0000256" key="3">
    <source>
        <dbReference type="ARBA" id="ARBA00022857"/>
    </source>
</evidence>
<dbReference type="GO" id="GO:0008677">
    <property type="term" value="F:2-dehydropantoate 2-reductase activity"/>
    <property type="evidence" value="ECO:0007669"/>
    <property type="project" value="UniProtKB-EC"/>
</dbReference>
<dbReference type="SUPFAM" id="SSF48179">
    <property type="entry name" value="6-phosphogluconate dehydrogenase C-terminal domain-like"/>
    <property type="match status" value="1"/>
</dbReference>
<proteinExistence type="inferred from homology"/>
<comment type="similarity">
    <text evidence="1 6">Belongs to the ketopantoate reductase family.</text>
</comment>
<evidence type="ECO:0000259" key="8">
    <source>
        <dbReference type="Pfam" id="PF08546"/>
    </source>
</evidence>
<dbReference type="InterPro" id="IPR050838">
    <property type="entry name" value="Ketopantoate_reductase"/>
</dbReference>
<dbReference type="Gene3D" id="1.10.1040.10">
    <property type="entry name" value="N-(1-d-carboxylethyl)-l-norvaline Dehydrogenase, domain 2"/>
    <property type="match status" value="1"/>
</dbReference>
<feature type="domain" description="Ketopantoate reductase N-terminal" evidence="7">
    <location>
        <begin position="57"/>
        <end position="149"/>
    </location>
</feature>
<sequence>MGSYLRNGKKILLKTSQGKIIARDNYEFEVLRDREWYTTDLDLWSSPSGQLASRDARTSSTIEHLIVCVKATQTVDALRPLVSRLGRRSTIMFLQNGAGTIEDVNDYLFQDPHTRPNYITGVISHGVTLNNAFDITHTGYAATSIGPVPRVGDCMPTDREDELAPSTKYLLQALPQVPRFNCRSHDWSDIFQLQLEKLSTNAFCNPLCALADAPNKYLFTIPETCRALMSEISSVVLALPELQGVDGVHERFSPETLERTVMSIIDRTRETICSMVWDLRAGRETEVRYINGYWIRRGRELGIPTPLNEELLQKIQSQAS</sequence>